<accession>A0A1V0FYG2</accession>
<evidence type="ECO:0000256" key="5">
    <source>
        <dbReference type="ARBA" id="ARBA00023136"/>
    </source>
</evidence>
<keyword evidence="4" id="KW-0336">GPI-anchor</keyword>
<dbReference type="VEuPathDB" id="TriTrypDB:Tb427_000125100"/>
<name>A0A1V0FYG2_9TRYP</name>
<organism evidence="8">
    <name type="scientific">Trypanosoma brucei</name>
    <dbReference type="NCBI Taxonomy" id="5691"/>
    <lineage>
        <taxon>Eukaryota</taxon>
        <taxon>Discoba</taxon>
        <taxon>Euglenozoa</taxon>
        <taxon>Kinetoplastea</taxon>
        <taxon>Metakinetoplastina</taxon>
        <taxon>Trypanosomatida</taxon>
        <taxon>Trypanosomatidae</taxon>
        <taxon>Trypanosoma</taxon>
    </lineage>
</organism>
<evidence type="ECO:0000256" key="3">
    <source>
        <dbReference type="ARBA" id="ARBA00022475"/>
    </source>
</evidence>
<dbReference type="EMBL" id="KY404616">
    <property type="protein sequence ID" value="ARB50867.1"/>
    <property type="molecule type" value="Genomic_DNA"/>
</dbReference>
<evidence type="ECO:0000256" key="1">
    <source>
        <dbReference type="ARBA" id="ARBA00002523"/>
    </source>
</evidence>
<keyword evidence="5" id="KW-0472">Membrane</keyword>
<dbReference type="GO" id="GO:0098552">
    <property type="term" value="C:side of membrane"/>
    <property type="evidence" value="ECO:0007669"/>
    <property type="project" value="UniProtKB-KW"/>
</dbReference>
<keyword evidence="6" id="KW-0325">Glycoprotein</keyword>
<reference evidence="8" key="1">
    <citation type="submission" date="2016-12" db="EMBL/GenBank/DDBJ databases">
        <title>Extending the VSGnome of Trypanosoma brucei strain TREU927.</title>
        <authorList>
            <person name="Cross G.A."/>
        </authorList>
    </citation>
    <scope>NUCLEOTIDE SEQUENCE</scope>
    <source>
        <strain evidence="8">Tb927.99.1757</strain>
    </source>
</reference>
<dbReference type="GO" id="GO:0005886">
    <property type="term" value="C:plasma membrane"/>
    <property type="evidence" value="ECO:0007669"/>
    <property type="project" value="UniProtKB-SubCell"/>
</dbReference>
<protein>
    <submittedName>
        <fullName evidence="8">Variant surface glycoprotein</fullName>
    </submittedName>
</protein>
<keyword evidence="3" id="KW-1003">Cell membrane</keyword>
<evidence type="ECO:0000256" key="4">
    <source>
        <dbReference type="ARBA" id="ARBA00022622"/>
    </source>
</evidence>
<dbReference type="InterPro" id="IPR027446">
    <property type="entry name" value="VSG_C_dom_sf"/>
</dbReference>
<evidence type="ECO:0000256" key="7">
    <source>
        <dbReference type="ARBA" id="ARBA00023288"/>
    </source>
</evidence>
<evidence type="ECO:0000256" key="2">
    <source>
        <dbReference type="ARBA" id="ARBA00004609"/>
    </source>
</evidence>
<dbReference type="SUPFAM" id="SSF58087">
    <property type="entry name" value="Variant surface glycoprotein (N-terminal domain)"/>
    <property type="match status" value="1"/>
</dbReference>
<comment type="function">
    <text evidence="1">VSG forms a coat on the surface of the parasite. The trypanosome evades the immune response of the host by expressing a series of antigenically distinct VSGs from an estimated 1000 VSG genes.</text>
</comment>
<keyword evidence="7" id="KW-0449">Lipoprotein</keyword>
<proteinExistence type="predicted"/>
<comment type="subcellular location">
    <subcellularLocation>
        <location evidence="2">Cell membrane</location>
        <topology evidence="2">Lipid-anchor</topology>
        <topology evidence="2">GPI-anchor</topology>
    </subcellularLocation>
</comment>
<dbReference type="SUPFAM" id="SSF118251">
    <property type="entry name" value="Variant surface glycoprotein MITAT 1.2, VSG 221, C-terminal domain"/>
    <property type="match status" value="1"/>
</dbReference>
<dbReference type="AlphaFoldDB" id="A0A1V0FYG2"/>
<sequence length="277" mass="29826">MTAATVSSCDTTIRSASNPEIGTIGTATPTLESIYEEDTPAKGCKHKTINDDNDDADMKNLLKAIGEGQQVAAISVPSIADPTLENISSNPAVILAVRNGAPRFHNLHDSSEAQTTDKIKNYIKETLGTTPENFTELFIEKIKDKDVSYRGAKATAKVKRQALAEQQEAGAAITYFLDKKTPKPQPGTAKTSSATDKCKAYTDENICTADKDCAYKDGKCKLKEGVEAEGTGGKDGKTTNTTESNSFVINKALLLLVNFTSRITLLRIIGEEFLLIL</sequence>
<evidence type="ECO:0000256" key="6">
    <source>
        <dbReference type="ARBA" id="ARBA00023180"/>
    </source>
</evidence>
<evidence type="ECO:0000313" key="8">
    <source>
        <dbReference type="EMBL" id="ARB50867.1"/>
    </source>
</evidence>